<proteinExistence type="predicted"/>
<dbReference type="EMBL" id="QGMF01000108">
    <property type="protein sequence ID" value="TVY19418.1"/>
    <property type="molecule type" value="Genomic_DNA"/>
</dbReference>
<accession>A0A8T9BHL9</accession>
<dbReference type="AlphaFoldDB" id="A0A8T9BHL9"/>
<gene>
    <name evidence="1" type="ORF">LARI1_G002550</name>
</gene>
<dbReference type="Proteomes" id="UP000469559">
    <property type="component" value="Unassembled WGS sequence"/>
</dbReference>
<name>A0A8T9BHL9_9HELO</name>
<organism evidence="1 2">
    <name type="scientific">Lachnellula arida</name>
    <dbReference type="NCBI Taxonomy" id="1316785"/>
    <lineage>
        <taxon>Eukaryota</taxon>
        <taxon>Fungi</taxon>
        <taxon>Dikarya</taxon>
        <taxon>Ascomycota</taxon>
        <taxon>Pezizomycotina</taxon>
        <taxon>Leotiomycetes</taxon>
        <taxon>Helotiales</taxon>
        <taxon>Lachnaceae</taxon>
        <taxon>Lachnellula</taxon>
    </lineage>
</organism>
<protein>
    <submittedName>
        <fullName evidence="1">Uncharacterized protein</fullName>
    </submittedName>
</protein>
<evidence type="ECO:0000313" key="2">
    <source>
        <dbReference type="Proteomes" id="UP000469559"/>
    </source>
</evidence>
<keyword evidence="2" id="KW-1185">Reference proteome</keyword>
<evidence type="ECO:0000313" key="1">
    <source>
        <dbReference type="EMBL" id="TVY19418.1"/>
    </source>
</evidence>
<dbReference type="OrthoDB" id="3551700at2759"/>
<reference evidence="1 2" key="1">
    <citation type="submission" date="2018-05" db="EMBL/GenBank/DDBJ databases">
        <title>Whole genome sequencing for identification of molecular markers to develop diagnostic detection tools for the regulated plant pathogen Lachnellula willkommii.</title>
        <authorList>
            <person name="Giroux E."/>
            <person name="Bilodeau G."/>
        </authorList>
    </citation>
    <scope>NUCLEOTIDE SEQUENCE [LARGE SCALE GENOMIC DNA]</scope>
    <source>
        <strain evidence="1 2">CBS 203.66</strain>
    </source>
</reference>
<comment type="caution">
    <text evidence="1">The sequence shown here is derived from an EMBL/GenBank/DDBJ whole genome shotgun (WGS) entry which is preliminary data.</text>
</comment>
<sequence length="128" mass="14427">MCYHKRIVFLCGHFGWADEVRPCDTQKGFLNGSQKSECEVMSIRVQANCKACAAKQKKTDATMSTVKERLRELTESVARLQKAEEKEAGAGAEEEPELDLDAEAEAEVLAFLHFTHIKQQGQKESFEF</sequence>